<proteinExistence type="predicted"/>
<keyword evidence="3" id="KW-1185">Reference proteome</keyword>
<dbReference type="OrthoDB" id="8456317at2"/>
<comment type="caution">
    <text evidence="2">The sequence shown here is derived from an EMBL/GenBank/DDBJ whole genome shotgun (WGS) entry which is preliminary data.</text>
</comment>
<evidence type="ECO:0000256" key="1">
    <source>
        <dbReference type="SAM" id="SignalP"/>
    </source>
</evidence>
<evidence type="ECO:0000313" key="3">
    <source>
        <dbReference type="Proteomes" id="UP000445696"/>
    </source>
</evidence>
<evidence type="ECO:0000313" key="2">
    <source>
        <dbReference type="EMBL" id="MZR24201.1"/>
    </source>
</evidence>
<evidence type="ECO:0008006" key="4">
    <source>
        <dbReference type="Google" id="ProtNLM"/>
    </source>
</evidence>
<reference evidence="2 3" key="1">
    <citation type="journal article" date="2014" name="Int. J. Syst. Evol. Microbiol.">
        <title>Sneathiella chungangensis sp. nov., isolated from a marine sand, and emended description of the genus Sneathiella.</title>
        <authorList>
            <person name="Siamphan C."/>
            <person name="Kim H."/>
            <person name="Lee J.S."/>
            <person name="Kim W."/>
        </authorList>
    </citation>
    <scope>NUCLEOTIDE SEQUENCE [LARGE SCALE GENOMIC DNA]</scope>
    <source>
        <strain evidence="2 3">KCTC 32476</strain>
    </source>
</reference>
<keyword evidence="1" id="KW-0732">Signal</keyword>
<sequence>MKAGSAAFLIMALGLGACAQTPPAPAAKSGDQKTVVATPAKPMTAPAPKKQAPPAVAAIKPPILLEPEVVVGRSDAEIMKAFGDPNLRRKDSPAEVWQYLTPGCALHLFFYPGGSGDSLVVRYIAINGRSVASFSDLDRKQCFNDHLRAVGAEEAFIAKKAS</sequence>
<accession>A0A845MKC3</accession>
<feature type="signal peptide" evidence="1">
    <location>
        <begin position="1"/>
        <end position="19"/>
    </location>
</feature>
<organism evidence="2 3">
    <name type="scientific">Sneathiella chungangensis</name>
    <dbReference type="NCBI Taxonomy" id="1418234"/>
    <lineage>
        <taxon>Bacteria</taxon>
        <taxon>Pseudomonadati</taxon>
        <taxon>Pseudomonadota</taxon>
        <taxon>Alphaproteobacteria</taxon>
        <taxon>Sneathiellales</taxon>
        <taxon>Sneathiellaceae</taxon>
        <taxon>Sneathiella</taxon>
    </lineage>
</organism>
<dbReference type="EMBL" id="WTVA01000015">
    <property type="protein sequence ID" value="MZR24201.1"/>
    <property type="molecule type" value="Genomic_DNA"/>
</dbReference>
<dbReference type="AlphaFoldDB" id="A0A845MKC3"/>
<gene>
    <name evidence="2" type="ORF">GQF03_17840</name>
</gene>
<name>A0A845MKC3_9PROT</name>
<protein>
    <recommendedName>
        <fullName evidence="4">Outer membrane protein assembly factor BamE</fullName>
    </recommendedName>
</protein>
<feature type="chain" id="PRO_5032609473" description="Outer membrane protein assembly factor BamE" evidence="1">
    <location>
        <begin position="20"/>
        <end position="162"/>
    </location>
</feature>
<dbReference type="RefSeq" id="WP_161340655.1">
    <property type="nucleotide sequence ID" value="NZ_JBHSDG010000003.1"/>
</dbReference>
<dbReference type="Proteomes" id="UP000445696">
    <property type="component" value="Unassembled WGS sequence"/>
</dbReference>
<dbReference type="PROSITE" id="PS51257">
    <property type="entry name" value="PROKAR_LIPOPROTEIN"/>
    <property type="match status" value="1"/>
</dbReference>